<keyword evidence="3" id="KW-1185">Reference proteome</keyword>
<evidence type="ECO:0000256" key="1">
    <source>
        <dbReference type="SAM" id="MobiDB-lite"/>
    </source>
</evidence>
<proteinExistence type="predicted"/>
<protein>
    <submittedName>
        <fullName evidence="2">Uncharacterized protein</fullName>
    </submittedName>
</protein>
<evidence type="ECO:0000313" key="3">
    <source>
        <dbReference type="Proteomes" id="UP001266305"/>
    </source>
</evidence>
<sequence>MVSSSKDWTCLVKSRLFGQVSFGITVQHPWGDTETAETPEPSVAATVVCWPLSWSELWGGCGWEEDGGSWGVRPETPVDSTEGGCSSDGKA</sequence>
<dbReference type="Proteomes" id="UP001266305">
    <property type="component" value="Unassembled WGS sequence"/>
</dbReference>
<organism evidence="2 3">
    <name type="scientific">Saguinus oedipus</name>
    <name type="common">Cotton-top tamarin</name>
    <name type="synonym">Oedipomidas oedipus</name>
    <dbReference type="NCBI Taxonomy" id="9490"/>
    <lineage>
        <taxon>Eukaryota</taxon>
        <taxon>Metazoa</taxon>
        <taxon>Chordata</taxon>
        <taxon>Craniata</taxon>
        <taxon>Vertebrata</taxon>
        <taxon>Euteleostomi</taxon>
        <taxon>Mammalia</taxon>
        <taxon>Eutheria</taxon>
        <taxon>Euarchontoglires</taxon>
        <taxon>Primates</taxon>
        <taxon>Haplorrhini</taxon>
        <taxon>Platyrrhini</taxon>
        <taxon>Cebidae</taxon>
        <taxon>Callitrichinae</taxon>
        <taxon>Saguinus</taxon>
    </lineage>
</organism>
<feature type="region of interest" description="Disordered" evidence="1">
    <location>
        <begin position="65"/>
        <end position="91"/>
    </location>
</feature>
<dbReference type="EMBL" id="JASSZA010000019">
    <property type="protein sequence ID" value="KAK2089214.1"/>
    <property type="molecule type" value="Genomic_DNA"/>
</dbReference>
<reference evidence="2 3" key="1">
    <citation type="submission" date="2023-05" db="EMBL/GenBank/DDBJ databases">
        <title>B98-5 Cell Line De Novo Hybrid Assembly: An Optical Mapping Approach.</title>
        <authorList>
            <person name="Kananen K."/>
            <person name="Auerbach J.A."/>
            <person name="Kautto E."/>
            <person name="Blachly J.S."/>
        </authorList>
    </citation>
    <scope>NUCLEOTIDE SEQUENCE [LARGE SCALE GENOMIC DNA]</scope>
    <source>
        <strain evidence="2">B95-8</strain>
        <tissue evidence="2">Cell line</tissue>
    </source>
</reference>
<gene>
    <name evidence="2" type="ORF">P7K49_035121</name>
</gene>
<evidence type="ECO:0000313" key="2">
    <source>
        <dbReference type="EMBL" id="KAK2089214.1"/>
    </source>
</evidence>
<name>A0ABQ9TXC9_SAGOE</name>
<accession>A0ABQ9TXC9</accession>
<comment type="caution">
    <text evidence="2">The sequence shown here is derived from an EMBL/GenBank/DDBJ whole genome shotgun (WGS) entry which is preliminary data.</text>
</comment>